<evidence type="ECO:0000313" key="2">
    <source>
        <dbReference type="Proteomes" id="UP000489600"/>
    </source>
</evidence>
<accession>A0A565BLH2</accession>
<dbReference type="OrthoDB" id="763417at2759"/>
<evidence type="ECO:0000313" key="1">
    <source>
        <dbReference type="EMBL" id="VVB02175.1"/>
    </source>
</evidence>
<dbReference type="EMBL" id="CABITT030000004">
    <property type="protein sequence ID" value="VVB02175.1"/>
    <property type="molecule type" value="Genomic_DNA"/>
</dbReference>
<dbReference type="AlphaFoldDB" id="A0A565BLH2"/>
<comment type="caution">
    <text evidence="1">The sequence shown here is derived from an EMBL/GenBank/DDBJ whole genome shotgun (WGS) entry which is preliminary data.</text>
</comment>
<sequence>MDENKEGSRGIISDLMIRRMKNRERQRKYRERKLLRDEAESEAESYGYVENFARRVYCCRDWKQDARKVHLMNITHSQRDWKAEARKMKI</sequence>
<protein>
    <submittedName>
        <fullName evidence="1">Uncharacterized protein</fullName>
    </submittedName>
</protein>
<reference evidence="1" key="1">
    <citation type="submission" date="2019-07" db="EMBL/GenBank/DDBJ databases">
        <authorList>
            <person name="Dittberner H."/>
        </authorList>
    </citation>
    <scope>NUCLEOTIDE SEQUENCE [LARGE SCALE GENOMIC DNA]</scope>
</reference>
<name>A0A565BLH2_9BRAS</name>
<dbReference type="Proteomes" id="UP000489600">
    <property type="component" value="Unassembled WGS sequence"/>
</dbReference>
<proteinExistence type="predicted"/>
<gene>
    <name evidence="1" type="ORF">ANE_LOCUS12619</name>
</gene>
<organism evidence="1 2">
    <name type="scientific">Arabis nemorensis</name>
    <dbReference type="NCBI Taxonomy" id="586526"/>
    <lineage>
        <taxon>Eukaryota</taxon>
        <taxon>Viridiplantae</taxon>
        <taxon>Streptophyta</taxon>
        <taxon>Embryophyta</taxon>
        <taxon>Tracheophyta</taxon>
        <taxon>Spermatophyta</taxon>
        <taxon>Magnoliopsida</taxon>
        <taxon>eudicotyledons</taxon>
        <taxon>Gunneridae</taxon>
        <taxon>Pentapetalae</taxon>
        <taxon>rosids</taxon>
        <taxon>malvids</taxon>
        <taxon>Brassicales</taxon>
        <taxon>Brassicaceae</taxon>
        <taxon>Arabideae</taxon>
        <taxon>Arabis</taxon>
    </lineage>
</organism>
<keyword evidence="2" id="KW-1185">Reference proteome</keyword>